<feature type="compositionally biased region" description="Polar residues" evidence="1">
    <location>
        <begin position="13"/>
        <end position="22"/>
    </location>
</feature>
<dbReference type="AlphaFoldDB" id="A0A2Z6MD37"/>
<dbReference type="PANTHER" id="PTHR31672:SF13">
    <property type="entry name" value="F-BOX PROTEIN CPR30-LIKE"/>
    <property type="match status" value="1"/>
</dbReference>
<evidence type="ECO:0000259" key="2">
    <source>
        <dbReference type="PROSITE" id="PS50181"/>
    </source>
</evidence>
<dbReference type="Pfam" id="PF07734">
    <property type="entry name" value="FBA_1"/>
    <property type="match status" value="1"/>
</dbReference>
<proteinExistence type="predicted"/>
<dbReference type="InterPro" id="IPR001810">
    <property type="entry name" value="F-box_dom"/>
</dbReference>
<dbReference type="SUPFAM" id="SSF81383">
    <property type="entry name" value="F-box domain"/>
    <property type="match status" value="1"/>
</dbReference>
<evidence type="ECO:0000313" key="3">
    <source>
        <dbReference type="EMBL" id="GAU20083.1"/>
    </source>
</evidence>
<evidence type="ECO:0000256" key="1">
    <source>
        <dbReference type="SAM" id="MobiDB-lite"/>
    </source>
</evidence>
<dbReference type="PANTHER" id="PTHR31672">
    <property type="entry name" value="BNACNNG10540D PROTEIN"/>
    <property type="match status" value="1"/>
</dbReference>
<dbReference type="NCBIfam" id="TIGR01640">
    <property type="entry name" value="F_box_assoc_1"/>
    <property type="match status" value="1"/>
</dbReference>
<name>A0A2Z6MD37_TRISU</name>
<accession>A0A2Z6MD37</accession>
<feature type="region of interest" description="Disordered" evidence="1">
    <location>
        <begin position="1"/>
        <end position="22"/>
    </location>
</feature>
<dbReference type="InterPro" id="IPR006527">
    <property type="entry name" value="F-box-assoc_dom_typ1"/>
</dbReference>
<feature type="compositionally biased region" description="Acidic residues" evidence="1">
    <location>
        <begin position="1"/>
        <end position="11"/>
    </location>
</feature>
<dbReference type="SMART" id="SM00256">
    <property type="entry name" value="FBOX"/>
    <property type="match status" value="1"/>
</dbReference>
<dbReference type="PROSITE" id="PS50181">
    <property type="entry name" value="FBOX"/>
    <property type="match status" value="1"/>
</dbReference>
<reference evidence="4" key="1">
    <citation type="journal article" date="2017" name="Front. Plant Sci.">
        <title>Climate Clever Clovers: New Paradigm to Reduce the Environmental Footprint of Ruminants by Breeding Low Methanogenic Forages Utilizing Haplotype Variation.</title>
        <authorList>
            <person name="Kaur P."/>
            <person name="Appels R."/>
            <person name="Bayer P.E."/>
            <person name="Keeble-Gagnere G."/>
            <person name="Wang J."/>
            <person name="Hirakawa H."/>
            <person name="Shirasawa K."/>
            <person name="Vercoe P."/>
            <person name="Stefanova K."/>
            <person name="Durmic Z."/>
            <person name="Nichols P."/>
            <person name="Revell C."/>
            <person name="Isobe S.N."/>
            <person name="Edwards D."/>
            <person name="Erskine W."/>
        </authorList>
    </citation>
    <scope>NUCLEOTIDE SEQUENCE [LARGE SCALE GENOMIC DNA]</scope>
    <source>
        <strain evidence="4">cv. Daliak</strain>
    </source>
</reference>
<dbReference type="InterPro" id="IPR036047">
    <property type="entry name" value="F-box-like_dom_sf"/>
</dbReference>
<dbReference type="Pfam" id="PF00646">
    <property type="entry name" value="F-box"/>
    <property type="match status" value="1"/>
</dbReference>
<gene>
    <name evidence="3" type="ORF">TSUD_381750</name>
</gene>
<dbReference type="Proteomes" id="UP000242715">
    <property type="component" value="Unassembled WGS sequence"/>
</dbReference>
<sequence>MAPSSDADEPNDVASSDPLTEDTTAIKKLSLNSSIGTLTSPSSSSTRTLTPPSSSYSIVTLTLPLPTLPFDLIVEILYKLPVKSLMQFQCVCKSWKSLISDPNFAKKHLHMSTKHHHPIFADYVAENVIHMDYPLTSVFTEVTAMQLEYPLPIGRRFHPIVGSCHGILCIAINNVSVLLWNPSIRKFTKLPCLDETPRPVHDYEFSFGYDHSSDSYKVAFFKTFRGTAQNCARQTINHEVPRIKQPSSTDTDKYCTVDIGQELHPQYDLSGKFVCGTVNRLTSRYMTSSWHIISLDLEKESYLEIVQPDHGGVTLTSLRIGVLRDCLCIFSRSRSYPFTDIWLMKEYGIKESWIKLFRVPDIRDFGPYSYVCALYVSEDDQVLLEIDSHLFVYNSRDGTLKDLNIQNTNA</sequence>
<keyword evidence="4" id="KW-1185">Reference proteome</keyword>
<evidence type="ECO:0000313" key="4">
    <source>
        <dbReference type="Proteomes" id="UP000242715"/>
    </source>
</evidence>
<dbReference type="OrthoDB" id="591557at2759"/>
<feature type="domain" description="F-box" evidence="2">
    <location>
        <begin position="62"/>
        <end position="108"/>
    </location>
</feature>
<dbReference type="CDD" id="cd22157">
    <property type="entry name" value="F-box_AtFBW1-like"/>
    <property type="match status" value="1"/>
</dbReference>
<dbReference type="InterPro" id="IPR017451">
    <property type="entry name" value="F-box-assoc_interact_dom"/>
</dbReference>
<dbReference type="InterPro" id="IPR050796">
    <property type="entry name" value="SCF_F-box_component"/>
</dbReference>
<dbReference type="Gene3D" id="1.20.1280.50">
    <property type="match status" value="1"/>
</dbReference>
<organism evidence="3 4">
    <name type="scientific">Trifolium subterraneum</name>
    <name type="common">Subterranean clover</name>
    <dbReference type="NCBI Taxonomy" id="3900"/>
    <lineage>
        <taxon>Eukaryota</taxon>
        <taxon>Viridiplantae</taxon>
        <taxon>Streptophyta</taxon>
        <taxon>Embryophyta</taxon>
        <taxon>Tracheophyta</taxon>
        <taxon>Spermatophyta</taxon>
        <taxon>Magnoliopsida</taxon>
        <taxon>eudicotyledons</taxon>
        <taxon>Gunneridae</taxon>
        <taxon>Pentapetalae</taxon>
        <taxon>rosids</taxon>
        <taxon>fabids</taxon>
        <taxon>Fabales</taxon>
        <taxon>Fabaceae</taxon>
        <taxon>Papilionoideae</taxon>
        <taxon>50 kb inversion clade</taxon>
        <taxon>NPAAA clade</taxon>
        <taxon>Hologalegina</taxon>
        <taxon>IRL clade</taxon>
        <taxon>Trifolieae</taxon>
        <taxon>Trifolium</taxon>
    </lineage>
</organism>
<dbReference type="EMBL" id="DF973208">
    <property type="protein sequence ID" value="GAU20083.1"/>
    <property type="molecule type" value="Genomic_DNA"/>
</dbReference>
<protein>
    <recommendedName>
        <fullName evidence="2">F-box domain-containing protein</fullName>
    </recommendedName>
</protein>